<dbReference type="AlphaFoldDB" id="A0A7Y7IYH7"/>
<reference evidence="2 4" key="2">
    <citation type="submission" date="2024-04" db="EMBL/GenBank/DDBJ databases">
        <title>Complete genome sequence of Nguyenibacter vanlangesis HBCM-1154, a strain capable of nitrogen fixation, IAA production, and phosphorus solubilization isolated from sugarcane soil.</title>
        <authorList>
            <person name="MY HANH P."/>
        </authorList>
    </citation>
    <scope>NUCLEOTIDE SEQUENCE [LARGE SCALE GENOMIC DNA]</scope>
    <source>
        <strain evidence="2 4">HBCM 1154</strain>
    </source>
</reference>
<dbReference type="Proteomes" id="UP000534870">
    <property type="component" value="Unassembled WGS sequence"/>
</dbReference>
<protein>
    <submittedName>
        <fullName evidence="1">Crotonase/enoyl-CoA hydratase family protein</fullName>
    </submittedName>
</protein>
<accession>A0A7Y7IYH7</accession>
<dbReference type="EMBL" id="CP152276">
    <property type="protein sequence ID" value="XAE42470.1"/>
    <property type="molecule type" value="Genomic_DNA"/>
</dbReference>
<dbReference type="PANTHER" id="PTHR11941">
    <property type="entry name" value="ENOYL-COA HYDRATASE-RELATED"/>
    <property type="match status" value="1"/>
</dbReference>
<dbReference type="Proteomes" id="UP001449795">
    <property type="component" value="Chromosome"/>
</dbReference>
<dbReference type="InterPro" id="IPR001753">
    <property type="entry name" value="Enoyl-CoA_hydra/iso"/>
</dbReference>
<dbReference type="Gene3D" id="3.90.226.10">
    <property type="entry name" value="2-enoyl-CoA Hydratase, Chain A, domain 1"/>
    <property type="match status" value="1"/>
</dbReference>
<reference evidence="1 3" key="1">
    <citation type="submission" date="2020-06" db="EMBL/GenBank/DDBJ databases">
        <title>Description of novel acetic acid bacteria.</title>
        <authorList>
            <person name="Sombolestani A."/>
        </authorList>
    </citation>
    <scope>NUCLEOTIDE SEQUENCE [LARGE SCALE GENOMIC DNA]</scope>
    <source>
        <strain evidence="1 3">LMG 31431</strain>
    </source>
</reference>
<name>A0A7Y7IYH7_9PROT</name>
<sequence>MSSKSSIQAVSSIATALNPTLMSGRPLHGLRSVPEPTTIESLPNVEVSFDPAGRTLWTFMRPDGRPSFSPPLLRDLRTIQHRIHAVADATGGSLPFRYVVVGSRVPGIFNLGGDLALFAEKIMQKDREGLRRYAHGCVDVVFANADGYGHFVTSVALVQGDALGGGFEAALSCNIIVAEKHAKFGLPEILFNLFPGMGAYTLLTRRIGARMAEKMILSGQTYSAADLHDMGIIDVLAEPGDGEATVREHLARLDRRYNAHEAILRTRQLVNPVSHQELRDVTDIWVDAAMRLTESDLRKMLRLVNAQNRRIQSDEPASAAG</sequence>
<evidence type="ECO:0000313" key="2">
    <source>
        <dbReference type="EMBL" id="XAE42470.1"/>
    </source>
</evidence>
<dbReference type="CDD" id="cd06558">
    <property type="entry name" value="crotonase-like"/>
    <property type="match status" value="1"/>
</dbReference>
<dbReference type="Pfam" id="PF00378">
    <property type="entry name" value="ECH_1"/>
    <property type="match status" value="1"/>
</dbReference>
<dbReference type="GO" id="GO:0003824">
    <property type="term" value="F:catalytic activity"/>
    <property type="evidence" value="ECO:0007669"/>
    <property type="project" value="UniProtKB-ARBA"/>
</dbReference>
<keyword evidence="4" id="KW-1185">Reference proteome</keyword>
<dbReference type="EMBL" id="JABXXP010000416">
    <property type="protein sequence ID" value="NVN12358.1"/>
    <property type="molecule type" value="Genomic_DNA"/>
</dbReference>
<dbReference type="SUPFAM" id="SSF52096">
    <property type="entry name" value="ClpP/crotonase"/>
    <property type="match status" value="1"/>
</dbReference>
<evidence type="ECO:0000313" key="4">
    <source>
        <dbReference type="Proteomes" id="UP001449795"/>
    </source>
</evidence>
<organism evidence="1 3">
    <name type="scientific">Nguyenibacter vanlangensis</name>
    <dbReference type="NCBI Taxonomy" id="1216886"/>
    <lineage>
        <taxon>Bacteria</taxon>
        <taxon>Pseudomonadati</taxon>
        <taxon>Pseudomonadota</taxon>
        <taxon>Alphaproteobacteria</taxon>
        <taxon>Acetobacterales</taxon>
        <taxon>Acetobacteraceae</taxon>
        <taxon>Nguyenibacter</taxon>
    </lineage>
</organism>
<dbReference type="PANTHER" id="PTHR11941:SF54">
    <property type="entry name" value="ENOYL-COA HYDRATASE, MITOCHONDRIAL"/>
    <property type="match status" value="1"/>
</dbReference>
<dbReference type="GO" id="GO:0006635">
    <property type="term" value="P:fatty acid beta-oxidation"/>
    <property type="evidence" value="ECO:0007669"/>
    <property type="project" value="TreeGrafter"/>
</dbReference>
<evidence type="ECO:0000313" key="3">
    <source>
        <dbReference type="Proteomes" id="UP000534870"/>
    </source>
</evidence>
<dbReference type="RefSeq" id="WP_176640953.1">
    <property type="nucleotide sequence ID" value="NZ_CP152276.1"/>
</dbReference>
<evidence type="ECO:0000313" key="1">
    <source>
        <dbReference type="EMBL" id="NVN12358.1"/>
    </source>
</evidence>
<dbReference type="Gene3D" id="6.20.390.30">
    <property type="match status" value="1"/>
</dbReference>
<dbReference type="InterPro" id="IPR029045">
    <property type="entry name" value="ClpP/crotonase-like_dom_sf"/>
</dbReference>
<proteinExistence type="predicted"/>
<gene>
    <name evidence="2" type="ORF">AAC691_19805</name>
    <name evidence="1" type="ORF">HUK84_14705</name>
</gene>
<dbReference type="NCBIfam" id="NF006452">
    <property type="entry name" value="PRK08788.1"/>
    <property type="match status" value="1"/>
</dbReference>